<dbReference type="InterPro" id="IPR006669">
    <property type="entry name" value="MgtE_transporter"/>
</dbReference>
<dbReference type="SUPFAM" id="SSF158791">
    <property type="entry name" value="MgtE N-terminal domain-like"/>
    <property type="match status" value="1"/>
</dbReference>
<gene>
    <name evidence="12" type="ORF">BB934_21210</name>
</gene>
<feature type="region of interest" description="Disordered" evidence="10">
    <location>
        <begin position="1"/>
        <end position="28"/>
    </location>
</feature>
<dbReference type="PANTHER" id="PTHR43773:SF1">
    <property type="entry name" value="MAGNESIUM TRANSPORTER MGTE"/>
    <property type="match status" value="1"/>
</dbReference>
<dbReference type="AlphaFoldDB" id="A0A1B2EKD1"/>
<evidence type="ECO:0000256" key="3">
    <source>
        <dbReference type="ARBA" id="ARBA00022448"/>
    </source>
</evidence>
<dbReference type="SMART" id="SM00924">
    <property type="entry name" value="MgtE_N"/>
    <property type="match status" value="1"/>
</dbReference>
<dbReference type="GO" id="GO:0005886">
    <property type="term" value="C:plasma membrane"/>
    <property type="evidence" value="ECO:0007669"/>
    <property type="project" value="UniProtKB-SubCell"/>
</dbReference>
<protein>
    <recommendedName>
        <fullName evidence="9">Magnesium transporter MgtE</fullName>
    </recommendedName>
</protein>
<dbReference type="InterPro" id="IPR006668">
    <property type="entry name" value="Mg_transptr_MgtE_intracell_dom"/>
</dbReference>
<dbReference type="KEGG" id="moc:BB934_21210"/>
<dbReference type="Pfam" id="PF03448">
    <property type="entry name" value="MgtE_N"/>
    <property type="match status" value="1"/>
</dbReference>
<dbReference type="SUPFAM" id="SSF161093">
    <property type="entry name" value="MgtE membrane domain-like"/>
    <property type="match status" value="1"/>
</dbReference>
<comment type="subunit">
    <text evidence="9">Homodimer.</text>
</comment>
<dbReference type="Pfam" id="PF01769">
    <property type="entry name" value="MgtE"/>
    <property type="match status" value="1"/>
</dbReference>
<dbReference type="GO" id="GO:0046872">
    <property type="term" value="F:metal ion binding"/>
    <property type="evidence" value="ECO:0007669"/>
    <property type="project" value="UniProtKB-KW"/>
</dbReference>
<evidence type="ECO:0000313" key="12">
    <source>
        <dbReference type="EMBL" id="ANY80445.1"/>
    </source>
</evidence>
<dbReference type="EMBL" id="CP016616">
    <property type="protein sequence ID" value="ANY80445.1"/>
    <property type="molecule type" value="Genomic_DNA"/>
</dbReference>
<keyword evidence="6 9" id="KW-1133">Transmembrane helix</keyword>
<accession>A0A1B2EKD1</accession>
<feature type="transmembrane region" description="Helical" evidence="9">
    <location>
        <begin position="449"/>
        <end position="472"/>
    </location>
</feature>
<keyword evidence="9" id="KW-0479">Metal-binding</keyword>
<evidence type="ECO:0000256" key="6">
    <source>
        <dbReference type="ARBA" id="ARBA00022989"/>
    </source>
</evidence>
<dbReference type="NCBIfam" id="TIGR00400">
    <property type="entry name" value="mgtE"/>
    <property type="match status" value="1"/>
</dbReference>
<dbReference type="OrthoDB" id="9790355at2"/>
<evidence type="ECO:0000256" key="2">
    <source>
        <dbReference type="ARBA" id="ARBA00009749"/>
    </source>
</evidence>
<evidence type="ECO:0000256" key="9">
    <source>
        <dbReference type="RuleBase" id="RU362011"/>
    </source>
</evidence>
<evidence type="ECO:0000256" key="1">
    <source>
        <dbReference type="ARBA" id="ARBA00004141"/>
    </source>
</evidence>
<dbReference type="GO" id="GO:0015095">
    <property type="term" value="F:magnesium ion transmembrane transporter activity"/>
    <property type="evidence" value="ECO:0007669"/>
    <property type="project" value="UniProtKB-UniRule"/>
</dbReference>
<sequence>MLEVEDKTPLPTPDGPETETPAFRDEEGELNPEFLAAAADAIEASEVERLQKLVEDFHESELGDLLEALEPDQRPRLIELLGTSFDFAALTEVDEAVREEILEELETATVAEGVRDLDSDDAITILESLPEDEQAEVLDQLPAIERVALQRSLDYPEDSAGRRMQTEFIAVPPFWTVGQTIDFMRETEDLPETFYEIFVIDPAAHLLGSVPLDRLLRSKRPVTIQDVMNAEPDRVEATEQQDEVARLFERYNLVSAAVVDDAGRLVGVILVDDIVDVLEEEADADIKQLGGVKSDEELSDTVLYTQRSRFPWLFANMCTAFLAASVIRLFSESLERMVALAILMPIVASMGGNAGTQTMTVAVRALATRELGRANAWRIIRREAAVGLLNGLVFAVILGTLAGLWFQSPQLGIVIGLALITVLVFAALGGIFVPLTLNRFGVDPAVSSGPFVTSITDIVGFFAFLGIATAWFHL</sequence>
<evidence type="ECO:0000256" key="7">
    <source>
        <dbReference type="ARBA" id="ARBA00023136"/>
    </source>
</evidence>
<dbReference type="PANTHER" id="PTHR43773">
    <property type="entry name" value="MAGNESIUM TRANSPORTER MGTE"/>
    <property type="match status" value="1"/>
</dbReference>
<keyword evidence="9" id="KW-1003">Cell membrane</keyword>
<keyword evidence="7 9" id="KW-0472">Membrane</keyword>
<evidence type="ECO:0000256" key="10">
    <source>
        <dbReference type="SAM" id="MobiDB-lite"/>
    </source>
</evidence>
<feature type="transmembrane region" description="Helical" evidence="9">
    <location>
        <begin position="337"/>
        <end position="363"/>
    </location>
</feature>
<comment type="function">
    <text evidence="9">Acts as a magnesium transporter.</text>
</comment>
<comment type="similarity">
    <text evidence="2 9">Belongs to the SLC41A transporter family.</text>
</comment>
<name>A0A1B2EKD1_9HYPH</name>
<dbReference type="InterPro" id="IPR036739">
    <property type="entry name" value="SLC41_membr_dom_sf"/>
</dbReference>
<dbReference type="InterPro" id="IPR046342">
    <property type="entry name" value="CBS_dom_sf"/>
</dbReference>
<dbReference type="InterPro" id="IPR000644">
    <property type="entry name" value="CBS_dom"/>
</dbReference>
<feature type="transmembrane region" description="Helical" evidence="9">
    <location>
        <begin position="312"/>
        <end position="331"/>
    </location>
</feature>
<keyword evidence="4 9" id="KW-0812">Transmembrane</keyword>
<keyword evidence="3 9" id="KW-0813">Transport</keyword>
<feature type="transmembrane region" description="Helical" evidence="9">
    <location>
        <begin position="412"/>
        <end position="437"/>
    </location>
</feature>
<comment type="subcellular location">
    <subcellularLocation>
        <location evidence="9">Cell membrane</location>
        <topology evidence="9">Multi-pass membrane protein</topology>
    </subcellularLocation>
    <subcellularLocation>
        <location evidence="1">Membrane</location>
        <topology evidence="1">Multi-pass membrane protein</topology>
    </subcellularLocation>
</comment>
<keyword evidence="5 9" id="KW-0460">Magnesium</keyword>
<dbReference type="PROSITE" id="PS51371">
    <property type="entry name" value="CBS"/>
    <property type="match status" value="1"/>
</dbReference>
<evidence type="ECO:0000256" key="4">
    <source>
        <dbReference type="ARBA" id="ARBA00022692"/>
    </source>
</evidence>
<keyword evidence="8" id="KW-0129">CBS domain</keyword>
<dbReference type="Gene3D" id="1.25.60.10">
    <property type="entry name" value="MgtE N-terminal domain-like"/>
    <property type="match status" value="1"/>
</dbReference>
<dbReference type="InterPro" id="IPR038076">
    <property type="entry name" value="MgtE_N_sf"/>
</dbReference>
<dbReference type="SMART" id="SM00116">
    <property type="entry name" value="CBS"/>
    <property type="match status" value="1"/>
</dbReference>
<dbReference type="CDD" id="cd04606">
    <property type="entry name" value="CBS_pair_Mg_transporter"/>
    <property type="match status" value="1"/>
</dbReference>
<organism evidence="12">
    <name type="scientific">Microvirga ossetica</name>
    <dbReference type="NCBI Taxonomy" id="1882682"/>
    <lineage>
        <taxon>Bacteria</taxon>
        <taxon>Pseudomonadati</taxon>
        <taxon>Pseudomonadota</taxon>
        <taxon>Alphaproteobacteria</taxon>
        <taxon>Hyphomicrobiales</taxon>
        <taxon>Methylobacteriaceae</taxon>
        <taxon>Microvirga</taxon>
    </lineage>
</organism>
<dbReference type="InterPro" id="IPR006667">
    <property type="entry name" value="SLC41_membr_dom"/>
</dbReference>
<feature type="domain" description="CBS" evidence="11">
    <location>
        <begin position="228"/>
        <end position="284"/>
    </location>
</feature>
<evidence type="ECO:0000256" key="5">
    <source>
        <dbReference type="ARBA" id="ARBA00022842"/>
    </source>
</evidence>
<evidence type="ECO:0000256" key="8">
    <source>
        <dbReference type="PROSITE-ProRule" id="PRU00703"/>
    </source>
</evidence>
<reference evidence="12" key="1">
    <citation type="submission" date="2016-07" db="EMBL/GenBank/DDBJ databases">
        <title>Microvirga ossetica sp. nov. a new species of rhizobia isolated from root nodules of the legume species Vicia alpestris Steven originated from North Ossetia region in the Caucasus.</title>
        <authorList>
            <person name="Safronova V.I."/>
            <person name="Kuznetsova I.G."/>
            <person name="Sazanova A.L."/>
            <person name="Belimov A."/>
            <person name="Andronov E."/>
            <person name="Osledkin Y.S."/>
            <person name="Onishchuk O.P."/>
            <person name="Kurchak O.N."/>
            <person name="Shaposhnikov A.I."/>
            <person name="Willems A."/>
            <person name="Tikhonovich I.A."/>
        </authorList>
    </citation>
    <scope>NUCLEOTIDE SEQUENCE [LARGE SCALE GENOMIC DNA]</scope>
    <source>
        <strain evidence="12">V5/3M</strain>
    </source>
</reference>
<dbReference type="Gene3D" id="1.10.357.20">
    <property type="entry name" value="SLC41 divalent cation transporters, integral membrane domain"/>
    <property type="match status" value="1"/>
</dbReference>
<evidence type="ECO:0000259" key="11">
    <source>
        <dbReference type="PROSITE" id="PS51371"/>
    </source>
</evidence>
<dbReference type="Gene3D" id="3.10.580.10">
    <property type="entry name" value="CBS-domain"/>
    <property type="match status" value="1"/>
</dbReference>
<dbReference type="SUPFAM" id="SSF54631">
    <property type="entry name" value="CBS-domain pair"/>
    <property type="match status" value="1"/>
</dbReference>
<proteinExistence type="inferred from homology"/>
<dbReference type="Pfam" id="PF00571">
    <property type="entry name" value="CBS"/>
    <property type="match status" value="1"/>
</dbReference>
<dbReference type="RefSeq" id="WP_099511440.1">
    <property type="nucleotide sequence ID" value="NZ_CP016616.1"/>
</dbReference>
<feature type="transmembrane region" description="Helical" evidence="9">
    <location>
        <begin position="384"/>
        <end position="406"/>
    </location>
</feature>